<feature type="compositionally biased region" description="Gly residues" evidence="1">
    <location>
        <begin position="59"/>
        <end position="75"/>
    </location>
</feature>
<organism evidence="3 4">
    <name type="scientific">Murinocardiopsis flavida</name>
    <dbReference type="NCBI Taxonomy" id="645275"/>
    <lineage>
        <taxon>Bacteria</taxon>
        <taxon>Bacillati</taxon>
        <taxon>Actinomycetota</taxon>
        <taxon>Actinomycetes</taxon>
        <taxon>Streptosporangiales</taxon>
        <taxon>Nocardiopsidaceae</taxon>
        <taxon>Murinocardiopsis</taxon>
    </lineage>
</organism>
<evidence type="ECO:0000256" key="1">
    <source>
        <dbReference type="SAM" id="MobiDB-lite"/>
    </source>
</evidence>
<name>A0A2P8CY93_9ACTN</name>
<accession>A0A2P8CY93</accession>
<dbReference type="AlphaFoldDB" id="A0A2P8CY93"/>
<feature type="compositionally biased region" description="Low complexity" evidence="1">
    <location>
        <begin position="76"/>
        <end position="88"/>
    </location>
</feature>
<sequence length="273" mass="27273">MLRGAKRVCVVAVGAALIPAVAWADPDYFSGQTECGSDGSGPGCQVGAESGERNPGDAGRSGGDPSAGGNPGGGEAAAEAEPACEEVGAGAQECEAGFDQAGLSGDEPAVDPVEVANNARDSLVLPGPGMATSPGADAPVLVRVPVWLWVDDESWRSESAEAEVPGGSVSVTATPTVADWSMGDGSTVSCEGPGVPFTAGRDDPAAESPECGHTYTRASAGEPQGAYRVGVEVTWEVTWESSEGDGGELEPLVTSASEDLDVVESHGLVEDAG</sequence>
<evidence type="ECO:0000313" key="3">
    <source>
        <dbReference type="EMBL" id="PSK89933.1"/>
    </source>
</evidence>
<protein>
    <recommendedName>
        <fullName evidence="5">ATP/GTP-binding protein</fullName>
    </recommendedName>
</protein>
<feature type="compositionally biased region" description="Basic and acidic residues" evidence="1">
    <location>
        <begin position="263"/>
        <end position="273"/>
    </location>
</feature>
<evidence type="ECO:0000313" key="4">
    <source>
        <dbReference type="Proteomes" id="UP000240542"/>
    </source>
</evidence>
<gene>
    <name evidence="3" type="ORF">CLV63_12437</name>
</gene>
<keyword evidence="2" id="KW-0732">Signal</keyword>
<feature type="chain" id="PRO_5015129631" description="ATP/GTP-binding protein" evidence="2">
    <location>
        <begin position="25"/>
        <end position="273"/>
    </location>
</feature>
<evidence type="ECO:0000256" key="2">
    <source>
        <dbReference type="SAM" id="SignalP"/>
    </source>
</evidence>
<proteinExistence type="predicted"/>
<feature type="region of interest" description="Disordered" evidence="1">
    <location>
        <begin position="201"/>
        <end position="223"/>
    </location>
</feature>
<feature type="signal peptide" evidence="2">
    <location>
        <begin position="1"/>
        <end position="24"/>
    </location>
</feature>
<comment type="caution">
    <text evidence="3">The sequence shown here is derived from an EMBL/GenBank/DDBJ whole genome shotgun (WGS) entry which is preliminary data.</text>
</comment>
<feature type="region of interest" description="Disordered" evidence="1">
    <location>
        <begin position="240"/>
        <end position="273"/>
    </location>
</feature>
<dbReference type="Proteomes" id="UP000240542">
    <property type="component" value="Unassembled WGS sequence"/>
</dbReference>
<feature type="region of interest" description="Disordered" evidence="1">
    <location>
        <begin position="33"/>
        <end position="88"/>
    </location>
</feature>
<dbReference type="EMBL" id="PYGA01000024">
    <property type="protein sequence ID" value="PSK89933.1"/>
    <property type="molecule type" value="Genomic_DNA"/>
</dbReference>
<keyword evidence="4" id="KW-1185">Reference proteome</keyword>
<reference evidence="3 4" key="1">
    <citation type="submission" date="2018-03" db="EMBL/GenBank/DDBJ databases">
        <title>Genomic Encyclopedia of Archaeal and Bacterial Type Strains, Phase II (KMG-II): from individual species to whole genera.</title>
        <authorList>
            <person name="Goeker M."/>
        </authorList>
    </citation>
    <scope>NUCLEOTIDE SEQUENCE [LARGE SCALE GENOMIC DNA]</scope>
    <source>
        <strain evidence="3 4">DSM 45312</strain>
    </source>
</reference>
<evidence type="ECO:0008006" key="5">
    <source>
        <dbReference type="Google" id="ProtNLM"/>
    </source>
</evidence>